<dbReference type="Proteomes" id="UP001165121">
    <property type="component" value="Unassembled WGS sequence"/>
</dbReference>
<evidence type="ECO:0000256" key="1">
    <source>
        <dbReference type="SAM" id="MobiDB-lite"/>
    </source>
</evidence>
<evidence type="ECO:0000313" key="3">
    <source>
        <dbReference type="Proteomes" id="UP001165121"/>
    </source>
</evidence>
<dbReference type="OrthoDB" id="104968at2759"/>
<name>A0A9W6XMR8_9STRA</name>
<evidence type="ECO:0000313" key="2">
    <source>
        <dbReference type="EMBL" id="GMF41490.1"/>
    </source>
</evidence>
<gene>
    <name evidence="2" type="ORF">Pfra01_001317000</name>
</gene>
<proteinExistence type="predicted"/>
<reference evidence="2" key="1">
    <citation type="submission" date="2023-04" db="EMBL/GenBank/DDBJ databases">
        <title>Phytophthora fragariaefolia NBRC 109709.</title>
        <authorList>
            <person name="Ichikawa N."/>
            <person name="Sato H."/>
            <person name="Tonouchi N."/>
        </authorList>
    </citation>
    <scope>NUCLEOTIDE SEQUENCE</scope>
    <source>
        <strain evidence="2">NBRC 109709</strain>
    </source>
</reference>
<accession>A0A9W6XMR8</accession>
<dbReference type="EMBL" id="BSXT01001339">
    <property type="protein sequence ID" value="GMF41490.1"/>
    <property type="molecule type" value="Genomic_DNA"/>
</dbReference>
<feature type="region of interest" description="Disordered" evidence="1">
    <location>
        <begin position="78"/>
        <end position="106"/>
    </location>
</feature>
<dbReference type="AlphaFoldDB" id="A0A9W6XMR8"/>
<sequence>MPPLPHQSTQQAAAIDARVELSAALSSSDLSPTIANLDASSTFVNLVQTVLVTLAPTPETYNISETSQSTVGPLTTEISQTVPAGHGPSHRNQTKPPAKHDSDKSLNFSWTPEAGDALLRTQFVKLKCRFQSTKSTVQLAAAWMLVATETVLASGLEVKPAQCKSKVKDYVKDINFYQSNFYFVYIYIIAAQAHSQTIHCFSRCERSDRKSHRKAIKEPMCYSTMCDVGADHDGMGADPFFVVTPGVSRMRSKLVRPPPSIGVNHLHLTE</sequence>
<organism evidence="2 3">
    <name type="scientific">Phytophthora fragariaefolia</name>
    <dbReference type="NCBI Taxonomy" id="1490495"/>
    <lineage>
        <taxon>Eukaryota</taxon>
        <taxon>Sar</taxon>
        <taxon>Stramenopiles</taxon>
        <taxon>Oomycota</taxon>
        <taxon>Peronosporomycetes</taxon>
        <taxon>Peronosporales</taxon>
        <taxon>Peronosporaceae</taxon>
        <taxon>Phytophthora</taxon>
    </lineage>
</organism>
<comment type="caution">
    <text evidence="2">The sequence shown here is derived from an EMBL/GenBank/DDBJ whole genome shotgun (WGS) entry which is preliminary data.</text>
</comment>
<keyword evidence="3" id="KW-1185">Reference proteome</keyword>
<protein>
    <submittedName>
        <fullName evidence="2">Unnamed protein product</fullName>
    </submittedName>
</protein>